<organism evidence="1 2">
    <name type="scientific">Aspergillus novoparasiticus</name>
    <dbReference type="NCBI Taxonomy" id="986946"/>
    <lineage>
        <taxon>Eukaryota</taxon>
        <taxon>Fungi</taxon>
        <taxon>Dikarya</taxon>
        <taxon>Ascomycota</taxon>
        <taxon>Pezizomycotina</taxon>
        <taxon>Eurotiomycetes</taxon>
        <taxon>Eurotiomycetidae</taxon>
        <taxon>Eurotiales</taxon>
        <taxon>Aspergillaceae</taxon>
        <taxon>Aspergillus</taxon>
        <taxon>Aspergillus subgen. Circumdati</taxon>
    </lineage>
</organism>
<reference evidence="1 2" key="1">
    <citation type="submission" date="2019-04" db="EMBL/GenBank/DDBJ databases">
        <title>Fungal friends and foes A comparative genomics study of 23 Aspergillus species from section Flavi.</title>
        <authorList>
            <consortium name="DOE Joint Genome Institute"/>
            <person name="Kjaerbolling I."/>
            <person name="Vesth T.C."/>
            <person name="Frisvad J.C."/>
            <person name="Nybo J.L."/>
            <person name="Theobald S."/>
            <person name="Kildgaard S."/>
            <person name="Petersen T.I."/>
            <person name="Kuo A."/>
            <person name="Sato A."/>
            <person name="Lyhne E.K."/>
            <person name="Kogle M.E."/>
            <person name="Wiebenga A."/>
            <person name="Kun R.S."/>
            <person name="Lubbers R.J."/>
            <person name="Makela M.R."/>
            <person name="Barry K."/>
            <person name="Chovatia M."/>
            <person name="Clum A."/>
            <person name="Daum C."/>
            <person name="Haridas S."/>
            <person name="He G."/>
            <person name="LaButti K."/>
            <person name="Lipzen A."/>
            <person name="Mondo S."/>
            <person name="Pangilinan J."/>
            <person name="Riley R."/>
            <person name="Salamov A."/>
            <person name="Simmons B.A."/>
            <person name="Magnuson J.K."/>
            <person name="Henrissat B."/>
            <person name="Mortensen U.H."/>
            <person name="Larsen T.O."/>
            <person name="De vries R.P."/>
            <person name="Grigoriev I.V."/>
            <person name="Machida M."/>
            <person name="Baker S.E."/>
            <person name="Andersen M.R."/>
        </authorList>
    </citation>
    <scope>NUCLEOTIDE SEQUENCE [LARGE SCALE GENOMIC DNA]</scope>
    <source>
        <strain evidence="1 2">CBS 126849</strain>
    </source>
</reference>
<evidence type="ECO:0000313" key="2">
    <source>
        <dbReference type="Proteomes" id="UP000326799"/>
    </source>
</evidence>
<dbReference type="Proteomes" id="UP000326799">
    <property type="component" value="Unassembled WGS sequence"/>
</dbReference>
<gene>
    <name evidence="1" type="ORF">BDV33DRAFT_154883</name>
</gene>
<keyword evidence="2" id="KW-1185">Reference proteome</keyword>
<dbReference type="EMBL" id="ML733399">
    <property type="protein sequence ID" value="KAB8224572.1"/>
    <property type="molecule type" value="Genomic_DNA"/>
</dbReference>
<accession>A0A5N6F420</accession>
<dbReference type="AlphaFoldDB" id="A0A5N6F420"/>
<sequence>MLSRVHKAIVVVREESTRSQSRWPEKGLMLYTGPLVWAHRRGRWALQRLELVYAENWRQYTRANQPVEQQTGPKARGYHPANFWLTTSRKNTTSKFGHLGSSTFHSQITGRDMAQNFLKNRLSVPFPHIHLCVIYPDAKRDGTIHHHAYSPGQGISLLGEKTRIVPRWIYHQCYTGL</sequence>
<protein>
    <submittedName>
        <fullName evidence="1">Uncharacterized protein</fullName>
    </submittedName>
</protein>
<name>A0A5N6F420_9EURO</name>
<evidence type="ECO:0000313" key="1">
    <source>
        <dbReference type="EMBL" id="KAB8224572.1"/>
    </source>
</evidence>
<proteinExistence type="predicted"/>